<evidence type="ECO:0000313" key="4">
    <source>
        <dbReference type="Proteomes" id="UP000814158"/>
    </source>
</evidence>
<keyword evidence="1" id="KW-0175">Coiled coil</keyword>
<feature type="region of interest" description="Disordered" evidence="2">
    <location>
        <begin position="116"/>
        <end position="173"/>
    </location>
</feature>
<evidence type="ECO:0000256" key="2">
    <source>
        <dbReference type="SAM" id="MobiDB-lite"/>
    </source>
</evidence>
<feature type="compositionally biased region" description="Polar residues" evidence="2">
    <location>
        <begin position="1"/>
        <end position="10"/>
    </location>
</feature>
<feature type="compositionally biased region" description="Polar residues" evidence="2">
    <location>
        <begin position="55"/>
        <end position="73"/>
    </location>
</feature>
<feature type="compositionally biased region" description="Polar residues" evidence="2">
    <location>
        <begin position="148"/>
        <end position="171"/>
    </location>
</feature>
<dbReference type="EMBL" id="WKAT01000006">
    <property type="protein sequence ID" value="MCF5544055.1"/>
    <property type="molecule type" value="Genomic_DNA"/>
</dbReference>
<evidence type="ECO:0000256" key="1">
    <source>
        <dbReference type="SAM" id="Coils"/>
    </source>
</evidence>
<feature type="region of interest" description="Disordered" evidence="2">
    <location>
        <begin position="213"/>
        <end position="275"/>
    </location>
</feature>
<proteinExistence type="predicted"/>
<feature type="compositionally biased region" description="Polar residues" evidence="2">
    <location>
        <begin position="31"/>
        <end position="42"/>
    </location>
</feature>
<dbReference type="RefSeq" id="WP_236369682.1">
    <property type="nucleotide sequence ID" value="NZ_WKAT01000006.1"/>
</dbReference>
<feature type="compositionally biased region" description="Polar residues" evidence="2">
    <location>
        <begin position="223"/>
        <end position="236"/>
    </location>
</feature>
<reference evidence="3 4" key="1">
    <citation type="submission" date="2019-11" db="EMBL/GenBank/DDBJ databases">
        <title>Epiphytic Pseudomonas syringae from cherry orchards.</title>
        <authorList>
            <person name="Hulin M.T."/>
        </authorList>
    </citation>
    <scope>NUCLEOTIDE SEQUENCE [LARGE SCALE GENOMIC DNA]</scope>
    <source>
        <strain evidence="3 4">PA-3-2A</strain>
    </source>
</reference>
<organism evidence="3 4">
    <name type="scientific">Pseudomonas salomonii</name>
    <dbReference type="NCBI Taxonomy" id="191391"/>
    <lineage>
        <taxon>Bacteria</taxon>
        <taxon>Pseudomonadati</taxon>
        <taxon>Pseudomonadota</taxon>
        <taxon>Gammaproteobacteria</taxon>
        <taxon>Pseudomonadales</taxon>
        <taxon>Pseudomonadaceae</taxon>
        <taxon>Pseudomonas</taxon>
    </lineage>
</organism>
<name>A0ABS9GEJ2_9PSED</name>
<sequence>MTTINNQQYAPQYRYEMPPTRPPVSSDDNTDAQANHNTSQDSARPRAPVGPEQRGQFSSHNKIVNQQPQNADSQGEIAELTRKNKNLIAKYNVLVEKFKAKLTEFNTKIENLTKQLGNSGNETADAPRAPDAQPQGREAADQSVAPETPTTQNTQAQQSQETPKTEQSQSEGIDKLAAQITEMKDVFKNLLDQLNIAINTLTQKLEDLTQMISKGARQDQAPADQSDTTETASSNDVAPEQPAHPQSKESPTADESKAHAPGSIDHLKQENQKLEAQIAEMEQYFEQAMSKLEQQFETLTKQVSEQKQ</sequence>
<feature type="compositionally biased region" description="Low complexity" evidence="2">
    <location>
        <begin position="124"/>
        <end position="135"/>
    </location>
</feature>
<accession>A0ABS9GEJ2</accession>
<keyword evidence="4" id="KW-1185">Reference proteome</keyword>
<protein>
    <submittedName>
        <fullName evidence="3">Uncharacterized protein</fullName>
    </submittedName>
</protein>
<comment type="caution">
    <text evidence="3">The sequence shown here is derived from an EMBL/GenBank/DDBJ whole genome shotgun (WGS) entry which is preliminary data.</text>
</comment>
<gene>
    <name evidence="3" type="ORF">GIV68_04785</name>
</gene>
<evidence type="ECO:0000313" key="3">
    <source>
        <dbReference type="EMBL" id="MCF5544055.1"/>
    </source>
</evidence>
<feature type="region of interest" description="Disordered" evidence="2">
    <location>
        <begin position="1"/>
        <end position="78"/>
    </location>
</feature>
<dbReference type="Proteomes" id="UP000814158">
    <property type="component" value="Unassembled WGS sequence"/>
</dbReference>
<feature type="coiled-coil region" evidence="1">
    <location>
        <begin position="173"/>
        <end position="211"/>
    </location>
</feature>